<name>A0A0C3PS90_PHLG1</name>
<keyword evidence="4" id="KW-0533">Nickel</keyword>
<dbReference type="OrthoDB" id="5197598at2759"/>
<dbReference type="STRING" id="745531.A0A0C3PS90"/>
<dbReference type="GO" id="GO:0015099">
    <property type="term" value="F:nickel cation transmembrane transporter activity"/>
    <property type="evidence" value="ECO:0007669"/>
    <property type="project" value="InterPro"/>
</dbReference>
<feature type="transmembrane region" description="Helical" evidence="9">
    <location>
        <begin position="253"/>
        <end position="270"/>
    </location>
</feature>
<dbReference type="InterPro" id="IPR004688">
    <property type="entry name" value="Ni/Co_transpt"/>
</dbReference>
<keyword evidence="3" id="KW-0813">Transport</keyword>
<sequence length="502" mass="53921">MYRFPRKFSDVYRPRMRLTLLGRSVLLLGSELAVNVVCWVVAGVLFGRSQGTRPVLSLALLAWTIGLRHALDADHISAIDNATRSLLGMGQLPVTCGLFFSLGHSTIVIAVNIAIAISTSVYDHINGVGNIGGIVGTAVSASFLFIVGLANSIILWRVLVKRRRMKRERQIRLARGEDLASIERDFELRDMENHGNTLMMKIIGPIVTFVDRPWKMYPVGVLFGFGFDTASSIALLAVSAIAKKDSNGNQIPAGYIVILPFLFTAGMTLIDSADSILMLYAYAGFPEHRFALLEDVSAPGAQQLMDPEAPATPGTKTPPVLTSVGPAGTPDMSTRKTPSPSASLQELPQSRVRSPAPSVGGVSLKAATEGEDGDGEGNEERLRQIRIKRNAMSGLSIMLTLMSILVAFTISLIEIMGLIGDNCKACQDAANDPDGGGLAGRWWRGWAAANDQSGYIGAAIVGCFVAIVAVWYGGSDGSCWRVRLKSEIINIESVHYGCIITV</sequence>
<evidence type="ECO:0000256" key="9">
    <source>
        <dbReference type="SAM" id="Phobius"/>
    </source>
</evidence>
<keyword evidence="6 9" id="KW-1133">Transmembrane helix</keyword>
<dbReference type="GO" id="GO:0005886">
    <property type="term" value="C:plasma membrane"/>
    <property type="evidence" value="ECO:0007669"/>
    <property type="project" value="InterPro"/>
</dbReference>
<dbReference type="Proteomes" id="UP000053257">
    <property type="component" value="Unassembled WGS sequence"/>
</dbReference>
<dbReference type="GO" id="GO:0012505">
    <property type="term" value="C:endomembrane system"/>
    <property type="evidence" value="ECO:0007669"/>
    <property type="project" value="UniProtKB-SubCell"/>
</dbReference>
<feature type="compositionally biased region" description="Polar residues" evidence="8">
    <location>
        <begin position="331"/>
        <end position="352"/>
    </location>
</feature>
<feature type="transmembrane region" description="Helical" evidence="9">
    <location>
        <begin position="20"/>
        <end position="42"/>
    </location>
</feature>
<evidence type="ECO:0000256" key="1">
    <source>
        <dbReference type="ARBA" id="ARBA00004127"/>
    </source>
</evidence>
<comment type="similarity">
    <text evidence="2">Belongs to the NiCoT transporter (TC 2.A.52) family.</text>
</comment>
<accession>A0A0C3PS90</accession>
<protein>
    <recommendedName>
        <fullName evidence="12">Nickel/cobalt efflux system</fullName>
    </recommendedName>
</protein>
<keyword evidence="7 9" id="KW-0472">Membrane</keyword>
<keyword evidence="11" id="KW-1185">Reference proteome</keyword>
<dbReference type="PANTHER" id="PTHR31611:SF0">
    <property type="entry name" value="HIGH-AFFINITY NICKEL TRANSPORT PROTEIN NIC1"/>
    <property type="match status" value="1"/>
</dbReference>
<dbReference type="EMBL" id="KN840457">
    <property type="protein sequence ID" value="KIP10218.1"/>
    <property type="molecule type" value="Genomic_DNA"/>
</dbReference>
<evidence type="ECO:0000256" key="7">
    <source>
        <dbReference type="ARBA" id="ARBA00023136"/>
    </source>
</evidence>
<dbReference type="HOGENOM" id="CLU_036094_1_0_1"/>
<feature type="transmembrane region" description="Helical" evidence="9">
    <location>
        <begin position="391"/>
        <end position="413"/>
    </location>
</feature>
<evidence type="ECO:0000256" key="3">
    <source>
        <dbReference type="ARBA" id="ARBA00022448"/>
    </source>
</evidence>
<evidence type="ECO:0000256" key="4">
    <source>
        <dbReference type="ARBA" id="ARBA00022596"/>
    </source>
</evidence>
<gene>
    <name evidence="10" type="ORF">PHLGIDRAFT_266160</name>
</gene>
<reference evidence="10 11" key="1">
    <citation type="journal article" date="2014" name="PLoS Genet.">
        <title>Analysis of the Phlebiopsis gigantea genome, transcriptome and secretome provides insight into its pioneer colonization strategies of wood.</title>
        <authorList>
            <person name="Hori C."/>
            <person name="Ishida T."/>
            <person name="Igarashi K."/>
            <person name="Samejima M."/>
            <person name="Suzuki H."/>
            <person name="Master E."/>
            <person name="Ferreira P."/>
            <person name="Ruiz-Duenas F.J."/>
            <person name="Held B."/>
            <person name="Canessa P."/>
            <person name="Larrondo L.F."/>
            <person name="Schmoll M."/>
            <person name="Druzhinina I.S."/>
            <person name="Kubicek C.P."/>
            <person name="Gaskell J.A."/>
            <person name="Kersten P."/>
            <person name="St John F."/>
            <person name="Glasner J."/>
            <person name="Sabat G."/>
            <person name="Splinter BonDurant S."/>
            <person name="Syed K."/>
            <person name="Yadav J."/>
            <person name="Mgbeahuruike A.C."/>
            <person name="Kovalchuk A."/>
            <person name="Asiegbu F.O."/>
            <person name="Lackner G."/>
            <person name="Hoffmeister D."/>
            <person name="Rencoret J."/>
            <person name="Gutierrez A."/>
            <person name="Sun H."/>
            <person name="Lindquist E."/>
            <person name="Barry K."/>
            <person name="Riley R."/>
            <person name="Grigoriev I.V."/>
            <person name="Henrissat B."/>
            <person name="Kues U."/>
            <person name="Berka R.M."/>
            <person name="Martinez A.T."/>
            <person name="Covert S.F."/>
            <person name="Blanchette R.A."/>
            <person name="Cullen D."/>
        </authorList>
    </citation>
    <scope>NUCLEOTIDE SEQUENCE [LARGE SCALE GENOMIC DNA]</scope>
    <source>
        <strain evidence="10 11">11061_1 CR5-6</strain>
    </source>
</reference>
<dbReference type="AlphaFoldDB" id="A0A0C3PS90"/>
<evidence type="ECO:0000256" key="2">
    <source>
        <dbReference type="ARBA" id="ARBA00010892"/>
    </source>
</evidence>
<evidence type="ECO:0000313" key="10">
    <source>
        <dbReference type="EMBL" id="KIP10218.1"/>
    </source>
</evidence>
<comment type="subcellular location">
    <subcellularLocation>
        <location evidence="1">Endomembrane system</location>
        <topology evidence="1">Multi-pass membrane protein</topology>
    </subcellularLocation>
</comment>
<evidence type="ECO:0000256" key="6">
    <source>
        <dbReference type="ARBA" id="ARBA00022989"/>
    </source>
</evidence>
<feature type="transmembrane region" description="Helical" evidence="9">
    <location>
        <begin position="92"/>
        <end position="117"/>
    </location>
</feature>
<dbReference type="InterPro" id="IPR011541">
    <property type="entry name" value="Ni/Co_transpt_high_affinity"/>
</dbReference>
<keyword evidence="5 9" id="KW-0812">Transmembrane</keyword>
<organism evidence="10 11">
    <name type="scientific">Phlebiopsis gigantea (strain 11061_1 CR5-6)</name>
    <name type="common">White-rot fungus</name>
    <name type="synonym">Peniophora gigantea</name>
    <dbReference type="NCBI Taxonomy" id="745531"/>
    <lineage>
        <taxon>Eukaryota</taxon>
        <taxon>Fungi</taxon>
        <taxon>Dikarya</taxon>
        <taxon>Basidiomycota</taxon>
        <taxon>Agaricomycotina</taxon>
        <taxon>Agaricomycetes</taxon>
        <taxon>Polyporales</taxon>
        <taxon>Phanerochaetaceae</taxon>
        <taxon>Phlebiopsis</taxon>
    </lineage>
</organism>
<feature type="transmembrane region" description="Helical" evidence="9">
    <location>
        <begin position="219"/>
        <end position="241"/>
    </location>
</feature>
<evidence type="ECO:0000313" key="11">
    <source>
        <dbReference type="Proteomes" id="UP000053257"/>
    </source>
</evidence>
<evidence type="ECO:0000256" key="5">
    <source>
        <dbReference type="ARBA" id="ARBA00022692"/>
    </source>
</evidence>
<evidence type="ECO:0008006" key="12">
    <source>
        <dbReference type="Google" id="ProtNLM"/>
    </source>
</evidence>
<proteinExistence type="inferred from homology"/>
<dbReference type="PANTHER" id="PTHR31611">
    <property type="entry name" value="HIGH-AFFINITY NICKEL TRANSPORT PROTEIN NIC1"/>
    <property type="match status" value="1"/>
</dbReference>
<evidence type="ECO:0000256" key="8">
    <source>
        <dbReference type="SAM" id="MobiDB-lite"/>
    </source>
</evidence>
<dbReference type="Pfam" id="PF03824">
    <property type="entry name" value="NicO"/>
    <property type="match status" value="1"/>
</dbReference>
<feature type="transmembrane region" description="Helical" evidence="9">
    <location>
        <begin position="137"/>
        <end position="160"/>
    </location>
</feature>
<feature type="transmembrane region" description="Helical" evidence="9">
    <location>
        <begin position="454"/>
        <end position="474"/>
    </location>
</feature>
<feature type="region of interest" description="Disordered" evidence="8">
    <location>
        <begin position="303"/>
        <end position="380"/>
    </location>
</feature>